<evidence type="ECO:0000256" key="6">
    <source>
        <dbReference type="ARBA" id="ARBA00022842"/>
    </source>
</evidence>
<accession>A0A402BC97</accession>
<gene>
    <name evidence="13" type="primary">corA_2</name>
    <name evidence="12" type="synonym">corA</name>
    <name evidence="13" type="ORF">KDA_45250</name>
</gene>
<dbReference type="SUPFAM" id="SSF143865">
    <property type="entry name" value="CorA soluble domain-like"/>
    <property type="match status" value="1"/>
</dbReference>
<name>A0A402BC97_9CHLR</name>
<keyword evidence="7 12" id="KW-1133">Transmembrane helix</keyword>
<evidence type="ECO:0000313" key="14">
    <source>
        <dbReference type="Proteomes" id="UP000287171"/>
    </source>
</evidence>
<dbReference type="GO" id="GO:0015095">
    <property type="term" value="F:magnesium ion transmembrane transporter activity"/>
    <property type="evidence" value="ECO:0007669"/>
    <property type="project" value="UniProtKB-UniRule"/>
</dbReference>
<dbReference type="SUPFAM" id="SSF144083">
    <property type="entry name" value="Magnesium transport protein CorA, transmembrane region"/>
    <property type="match status" value="1"/>
</dbReference>
<keyword evidence="3 12" id="KW-0813">Transport</keyword>
<evidence type="ECO:0000256" key="11">
    <source>
        <dbReference type="ARBA" id="ARBA00045497"/>
    </source>
</evidence>
<protein>
    <recommendedName>
        <fullName evidence="12">Magnesium transport protein CorA</fullName>
    </recommendedName>
</protein>
<dbReference type="GO" id="GO:0005886">
    <property type="term" value="C:plasma membrane"/>
    <property type="evidence" value="ECO:0007669"/>
    <property type="project" value="UniProtKB-SubCell"/>
</dbReference>
<evidence type="ECO:0000256" key="3">
    <source>
        <dbReference type="ARBA" id="ARBA00022448"/>
    </source>
</evidence>
<dbReference type="RefSeq" id="WP_161982314.1">
    <property type="nucleotide sequence ID" value="NZ_BIFT01000001.1"/>
</dbReference>
<dbReference type="EMBL" id="BIFT01000001">
    <property type="protein sequence ID" value="GCE29041.1"/>
    <property type="molecule type" value="Genomic_DNA"/>
</dbReference>
<dbReference type="GO" id="GO:0015087">
    <property type="term" value="F:cobalt ion transmembrane transporter activity"/>
    <property type="evidence" value="ECO:0007669"/>
    <property type="project" value="UniProtKB-UniRule"/>
</dbReference>
<dbReference type="NCBIfam" id="TIGR00383">
    <property type="entry name" value="corA"/>
    <property type="match status" value="1"/>
</dbReference>
<evidence type="ECO:0000313" key="13">
    <source>
        <dbReference type="EMBL" id="GCE29041.1"/>
    </source>
</evidence>
<comment type="function">
    <text evidence="11">Mediates influx of magnesium ions. Alternates between open and closed states. Activated by low cytoplasmic Mg(2+) levels. Inactive when cytoplasmic Mg(2+) levels are high.</text>
</comment>
<evidence type="ECO:0000256" key="4">
    <source>
        <dbReference type="ARBA" id="ARBA00022475"/>
    </source>
</evidence>
<evidence type="ECO:0000256" key="8">
    <source>
        <dbReference type="ARBA" id="ARBA00023065"/>
    </source>
</evidence>
<evidence type="ECO:0000256" key="2">
    <source>
        <dbReference type="ARBA" id="ARBA00009765"/>
    </source>
</evidence>
<dbReference type="InterPro" id="IPR045863">
    <property type="entry name" value="CorA_TM1_TM2"/>
</dbReference>
<keyword evidence="5 12" id="KW-0812">Transmembrane</keyword>
<comment type="catalytic activity">
    <reaction evidence="10">
        <text>Mg(2+)(in) = Mg(2+)(out)</text>
        <dbReference type="Rhea" id="RHEA:29827"/>
        <dbReference type="ChEBI" id="CHEBI:18420"/>
    </reaction>
</comment>
<reference evidence="14" key="1">
    <citation type="submission" date="2018-12" db="EMBL/GenBank/DDBJ databases">
        <title>Tengunoibacter tsumagoiensis gen. nov., sp. nov., Dictyobacter kobayashii sp. nov., D. alpinus sp. nov., and D. joshuensis sp. nov. and description of Dictyobacteraceae fam. nov. within the order Ktedonobacterales isolated from Tengu-no-mugimeshi.</title>
        <authorList>
            <person name="Wang C.M."/>
            <person name="Zheng Y."/>
            <person name="Sakai Y."/>
            <person name="Toyoda A."/>
            <person name="Minakuchi Y."/>
            <person name="Abe K."/>
            <person name="Yokota A."/>
            <person name="Yabe S."/>
        </authorList>
    </citation>
    <scope>NUCLEOTIDE SEQUENCE [LARGE SCALE GENOMIC DNA]</scope>
    <source>
        <strain evidence="14">Uno16</strain>
    </source>
</reference>
<dbReference type="InterPro" id="IPR004488">
    <property type="entry name" value="Mg/Co-transport_prot_CorA"/>
</dbReference>
<keyword evidence="9 12" id="KW-0472">Membrane</keyword>
<evidence type="ECO:0000256" key="7">
    <source>
        <dbReference type="ARBA" id="ARBA00022989"/>
    </source>
</evidence>
<dbReference type="AlphaFoldDB" id="A0A402BC97"/>
<keyword evidence="4 12" id="KW-1003">Cell membrane</keyword>
<dbReference type="Proteomes" id="UP000287171">
    <property type="component" value="Unassembled WGS sequence"/>
</dbReference>
<evidence type="ECO:0000256" key="5">
    <source>
        <dbReference type="ARBA" id="ARBA00022692"/>
    </source>
</evidence>
<dbReference type="FunFam" id="1.20.58.340:FF:000004">
    <property type="entry name" value="Magnesium transport protein CorA"/>
    <property type="match status" value="1"/>
</dbReference>
<dbReference type="Gene3D" id="3.30.460.20">
    <property type="entry name" value="CorA soluble domain-like"/>
    <property type="match status" value="1"/>
</dbReference>
<dbReference type="GO" id="GO:0000287">
    <property type="term" value="F:magnesium ion binding"/>
    <property type="evidence" value="ECO:0007669"/>
    <property type="project" value="TreeGrafter"/>
</dbReference>
<proteinExistence type="inferred from homology"/>
<evidence type="ECO:0000256" key="1">
    <source>
        <dbReference type="ARBA" id="ARBA00004651"/>
    </source>
</evidence>
<dbReference type="Pfam" id="PF01544">
    <property type="entry name" value="CorA"/>
    <property type="match status" value="1"/>
</dbReference>
<dbReference type="PANTHER" id="PTHR46494">
    <property type="entry name" value="CORA FAMILY METAL ION TRANSPORTER (EUROFUNG)"/>
    <property type="match status" value="1"/>
</dbReference>
<feature type="transmembrane region" description="Helical" evidence="12">
    <location>
        <begin position="305"/>
        <end position="325"/>
    </location>
</feature>
<organism evidence="13 14">
    <name type="scientific">Dictyobacter alpinus</name>
    <dbReference type="NCBI Taxonomy" id="2014873"/>
    <lineage>
        <taxon>Bacteria</taxon>
        <taxon>Bacillati</taxon>
        <taxon>Chloroflexota</taxon>
        <taxon>Ktedonobacteria</taxon>
        <taxon>Ktedonobacterales</taxon>
        <taxon>Dictyobacteraceae</taxon>
        <taxon>Dictyobacter</taxon>
    </lineage>
</organism>
<keyword evidence="6 12" id="KW-0460">Magnesium</keyword>
<dbReference type="CDD" id="cd12822">
    <property type="entry name" value="TmCorA-like"/>
    <property type="match status" value="1"/>
</dbReference>
<keyword evidence="8 12" id="KW-0406">Ion transport</keyword>
<dbReference type="InterPro" id="IPR002523">
    <property type="entry name" value="MgTranspt_CorA/ZnTranspt_ZntB"/>
</dbReference>
<evidence type="ECO:0000256" key="10">
    <source>
        <dbReference type="ARBA" id="ARBA00034269"/>
    </source>
</evidence>
<comment type="subcellular location">
    <subcellularLocation>
        <location evidence="1">Cell membrane</location>
        <topology evidence="1">Multi-pass membrane protein</topology>
    </subcellularLocation>
    <subcellularLocation>
        <location evidence="12">Membrane</location>
        <topology evidence="12">Multi-pass membrane protein</topology>
    </subcellularLocation>
</comment>
<comment type="similarity">
    <text evidence="2 12">Belongs to the CorA metal ion transporter (MIT) (TC 1.A.35) family.</text>
</comment>
<dbReference type="PANTHER" id="PTHR46494:SF1">
    <property type="entry name" value="CORA FAMILY METAL ION TRANSPORTER (EUROFUNG)"/>
    <property type="match status" value="1"/>
</dbReference>
<dbReference type="GO" id="GO:0050897">
    <property type="term" value="F:cobalt ion binding"/>
    <property type="evidence" value="ECO:0007669"/>
    <property type="project" value="TreeGrafter"/>
</dbReference>
<evidence type="ECO:0000256" key="9">
    <source>
        <dbReference type="ARBA" id="ARBA00023136"/>
    </source>
</evidence>
<evidence type="ECO:0000256" key="12">
    <source>
        <dbReference type="RuleBase" id="RU362010"/>
    </source>
</evidence>
<feature type="transmembrane region" description="Helical" evidence="12">
    <location>
        <begin position="264"/>
        <end position="285"/>
    </location>
</feature>
<dbReference type="InterPro" id="IPR045861">
    <property type="entry name" value="CorA_cytoplasmic_dom"/>
</dbReference>
<sequence length="331" mass="38483">MIKAIQCNIPQAQFRVLTTLDNISDQLADTEHQFWLDLSEPSAEELATVGKEFGLHPLALEDATNEHQRPKIEQYENFMFIVFYAAYFEAETQRVETRELNLFVGENYLITVHHVDIPEIHEAEQRWKRNSSHLSWGIGPLLYALLDSMVDHYFPVVDDLVERAEEMEEQIYASKNYDTERTFEMLSIKKTMLQMRRIVNPERDILNVLTNRDNPIFPEQSLAYFRDVYDHVTRLADTLDLYRDQLSSMMDASLSLSSHSLNQVMRTLTAASIILMSGSFITGIYGMNFNHDVSPFNMPELNWAFGYFFALGAIGLISLVLLVYFRRLKWI</sequence>
<dbReference type="Gene3D" id="1.20.58.340">
    <property type="entry name" value="Magnesium transport protein CorA, transmembrane region"/>
    <property type="match status" value="2"/>
</dbReference>
<keyword evidence="14" id="KW-1185">Reference proteome</keyword>
<comment type="caution">
    <text evidence="13">The sequence shown here is derived from an EMBL/GenBank/DDBJ whole genome shotgun (WGS) entry which is preliminary data.</text>
</comment>